<dbReference type="Pfam" id="PF01613">
    <property type="entry name" value="Flavin_Reduct"/>
    <property type="match status" value="1"/>
</dbReference>
<gene>
    <name evidence="3" type="ORF">GGQ99_000386</name>
</gene>
<keyword evidence="1" id="KW-0560">Oxidoreductase</keyword>
<dbReference type="SMART" id="SM00903">
    <property type="entry name" value="Flavin_Reduct"/>
    <property type="match status" value="1"/>
</dbReference>
<proteinExistence type="predicted"/>
<comment type="caution">
    <text evidence="3">The sequence shown here is derived from an EMBL/GenBank/DDBJ whole genome shotgun (WGS) entry which is preliminary data.</text>
</comment>
<dbReference type="EMBL" id="JACHOT010000001">
    <property type="protein sequence ID" value="MBB4648664.1"/>
    <property type="molecule type" value="Genomic_DNA"/>
</dbReference>
<evidence type="ECO:0000313" key="3">
    <source>
        <dbReference type="EMBL" id="MBB4648664.1"/>
    </source>
</evidence>
<dbReference type="PANTHER" id="PTHR30466:SF1">
    <property type="entry name" value="FMN REDUCTASE (NADH) RUTF"/>
    <property type="match status" value="1"/>
</dbReference>
<dbReference type="RefSeq" id="WP_183260309.1">
    <property type="nucleotide sequence ID" value="NZ_BAAAVZ010000008.1"/>
</dbReference>
<dbReference type="InterPro" id="IPR002563">
    <property type="entry name" value="Flavin_Rdtase-like_dom"/>
</dbReference>
<feature type="domain" description="Flavin reductase like" evidence="2">
    <location>
        <begin position="10"/>
        <end position="151"/>
    </location>
</feature>
<dbReference type="PANTHER" id="PTHR30466">
    <property type="entry name" value="FLAVIN REDUCTASE"/>
    <property type="match status" value="1"/>
</dbReference>
<dbReference type="SUPFAM" id="SSF50475">
    <property type="entry name" value="FMN-binding split barrel"/>
    <property type="match status" value="1"/>
</dbReference>
<evidence type="ECO:0000259" key="2">
    <source>
        <dbReference type="SMART" id="SM00903"/>
    </source>
</evidence>
<keyword evidence="4" id="KW-1185">Reference proteome</keyword>
<dbReference type="InterPro" id="IPR012349">
    <property type="entry name" value="Split_barrel_FMN-bd"/>
</dbReference>
<dbReference type="Gene3D" id="2.30.110.10">
    <property type="entry name" value="Electron Transport, Fmn-binding Protein, Chain A"/>
    <property type="match status" value="1"/>
</dbReference>
<accession>A0ABR6KVW3</accession>
<evidence type="ECO:0000313" key="4">
    <source>
        <dbReference type="Proteomes" id="UP000539538"/>
    </source>
</evidence>
<dbReference type="InterPro" id="IPR050268">
    <property type="entry name" value="NADH-dep_flavin_reductase"/>
</dbReference>
<evidence type="ECO:0000256" key="1">
    <source>
        <dbReference type="ARBA" id="ARBA00023002"/>
    </source>
</evidence>
<sequence length="158" mass="17264">MSLDALKSAFAQVPTSVAIVTTGSGSERYGATVGTLTALSLGPPMLMFAMKQTSSLLQRLEVGRPVGINVLAAHQHDIARRFATPGIDRFGDTRWCEEHALPRIDETLLWIAARVRDQLSLGDHILVTAIIEHTQTEDLAPLVFWRRGFSAISNDRGV</sequence>
<reference evidence="3 4" key="1">
    <citation type="submission" date="2020-08" db="EMBL/GenBank/DDBJ databases">
        <title>Genomic Encyclopedia of Type Strains, Phase IV (KMG-IV): sequencing the most valuable type-strain genomes for metagenomic binning, comparative biology and taxonomic classification.</title>
        <authorList>
            <person name="Goeker M."/>
        </authorList>
    </citation>
    <scope>NUCLEOTIDE SEQUENCE [LARGE SCALE GENOMIC DNA]</scope>
    <source>
        <strain evidence="3 4">DSM 7050</strain>
    </source>
</reference>
<dbReference type="Proteomes" id="UP000539538">
    <property type="component" value="Unassembled WGS sequence"/>
</dbReference>
<protein>
    <submittedName>
        <fullName evidence="3">Flavin reductase (DIM6/NTAB) family NADH-FMN oxidoreductase RutF</fullName>
    </submittedName>
</protein>
<organism evidence="3 4">
    <name type="scientific">Aminobacter niigataensis</name>
    <dbReference type="NCBI Taxonomy" id="83265"/>
    <lineage>
        <taxon>Bacteria</taxon>
        <taxon>Pseudomonadati</taxon>
        <taxon>Pseudomonadota</taxon>
        <taxon>Alphaproteobacteria</taxon>
        <taxon>Hyphomicrobiales</taxon>
        <taxon>Phyllobacteriaceae</taxon>
        <taxon>Aminobacter</taxon>
    </lineage>
</organism>
<name>A0ABR6KVW3_9HYPH</name>